<dbReference type="AlphaFoldDB" id="A0A9N9KM05"/>
<name>A0A9N9KM05_9GLOM</name>
<proteinExistence type="predicted"/>
<keyword evidence="3" id="KW-1185">Reference proteome</keyword>
<gene>
    <name evidence="2" type="ORF">CPELLU_LOCUS21878</name>
</gene>
<dbReference type="Proteomes" id="UP000789759">
    <property type="component" value="Unassembled WGS sequence"/>
</dbReference>
<accession>A0A9N9KM05</accession>
<feature type="region of interest" description="Disordered" evidence="1">
    <location>
        <begin position="16"/>
        <end position="43"/>
    </location>
</feature>
<evidence type="ECO:0000313" key="2">
    <source>
        <dbReference type="EMBL" id="CAG8839534.1"/>
    </source>
</evidence>
<feature type="compositionally biased region" description="Polar residues" evidence="1">
    <location>
        <begin position="20"/>
        <end position="43"/>
    </location>
</feature>
<evidence type="ECO:0000256" key="1">
    <source>
        <dbReference type="SAM" id="MobiDB-lite"/>
    </source>
</evidence>
<comment type="caution">
    <text evidence="2">The sequence shown here is derived from an EMBL/GenBank/DDBJ whole genome shotgun (WGS) entry which is preliminary data.</text>
</comment>
<sequence length="87" mass="10267">MSDIVNKDKGNNIRKCTYVEDNNTSDQEQETQLDTANSHSGSGSYIWSYFKVLENKIYAKYEICKRKEKCIKYKFYSTTSNMIYHLD</sequence>
<feature type="non-terminal residue" evidence="2">
    <location>
        <position position="87"/>
    </location>
</feature>
<protein>
    <submittedName>
        <fullName evidence="2">15595_t:CDS:1</fullName>
    </submittedName>
</protein>
<reference evidence="2" key="1">
    <citation type="submission" date="2021-06" db="EMBL/GenBank/DDBJ databases">
        <authorList>
            <person name="Kallberg Y."/>
            <person name="Tangrot J."/>
            <person name="Rosling A."/>
        </authorList>
    </citation>
    <scope>NUCLEOTIDE SEQUENCE</scope>
    <source>
        <strain evidence="2">FL966</strain>
    </source>
</reference>
<organism evidence="2 3">
    <name type="scientific">Cetraspora pellucida</name>
    <dbReference type="NCBI Taxonomy" id="1433469"/>
    <lineage>
        <taxon>Eukaryota</taxon>
        <taxon>Fungi</taxon>
        <taxon>Fungi incertae sedis</taxon>
        <taxon>Mucoromycota</taxon>
        <taxon>Glomeromycotina</taxon>
        <taxon>Glomeromycetes</taxon>
        <taxon>Diversisporales</taxon>
        <taxon>Gigasporaceae</taxon>
        <taxon>Cetraspora</taxon>
    </lineage>
</organism>
<dbReference type="EMBL" id="CAJVQA010087450">
    <property type="protein sequence ID" value="CAG8839534.1"/>
    <property type="molecule type" value="Genomic_DNA"/>
</dbReference>
<evidence type="ECO:0000313" key="3">
    <source>
        <dbReference type="Proteomes" id="UP000789759"/>
    </source>
</evidence>